<evidence type="ECO:0000256" key="4">
    <source>
        <dbReference type="ARBA" id="ARBA00023315"/>
    </source>
</evidence>
<feature type="domain" description="Malonyl-CoA:ACP transacylase (MAT)" evidence="8">
    <location>
        <begin position="6"/>
        <end position="307"/>
    </location>
</feature>
<accession>A0A4P7LLM6</accession>
<dbReference type="SUPFAM" id="SSF52151">
    <property type="entry name" value="FabD/lysophospholipase-like"/>
    <property type="match status" value="1"/>
</dbReference>
<protein>
    <recommendedName>
        <fullName evidence="2 6">Malonyl CoA-acyl carrier protein transacylase</fullName>
        <ecNumber evidence="1 6">2.3.1.39</ecNumber>
    </recommendedName>
</protein>
<dbReference type="AlphaFoldDB" id="A0A4P7LLM6"/>
<reference evidence="9 10" key="1">
    <citation type="submission" date="2019-03" db="EMBL/GenBank/DDBJ databases">
        <title>Efficiently degradation of phenoxyalkanoic acid herbicides by Cupriavidus oxalaticus strain X32.</title>
        <authorList>
            <person name="Sheng X."/>
        </authorList>
    </citation>
    <scope>NUCLEOTIDE SEQUENCE [LARGE SCALE GENOMIC DNA]</scope>
    <source>
        <strain evidence="9 10">X32</strain>
    </source>
</reference>
<keyword evidence="4 6" id="KW-0012">Acyltransferase</keyword>
<dbReference type="GO" id="GO:0004314">
    <property type="term" value="F:[acyl-carrier-protein] S-malonyltransferase activity"/>
    <property type="evidence" value="ECO:0007669"/>
    <property type="project" value="UniProtKB-EC"/>
</dbReference>
<proteinExistence type="inferred from homology"/>
<evidence type="ECO:0000256" key="7">
    <source>
        <dbReference type="PIRSR" id="PIRSR000446-1"/>
    </source>
</evidence>
<dbReference type="EMBL" id="CP038635">
    <property type="protein sequence ID" value="QBY53051.1"/>
    <property type="molecule type" value="Genomic_DNA"/>
</dbReference>
<dbReference type="NCBIfam" id="TIGR03131">
    <property type="entry name" value="malonate_mdcH"/>
    <property type="match status" value="1"/>
</dbReference>
<dbReference type="Gene3D" id="3.40.366.10">
    <property type="entry name" value="Malonyl-Coenzyme A Acyl Carrier Protein, domain 2"/>
    <property type="match status" value="1"/>
</dbReference>
<dbReference type="SUPFAM" id="SSF55048">
    <property type="entry name" value="Probable ACP-binding domain of malonyl-CoA ACP transacylase"/>
    <property type="match status" value="1"/>
</dbReference>
<dbReference type="EC" id="2.3.1.39" evidence="1 6"/>
<dbReference type="InterPro" id="IPR014043">
    <property type="entry name" value="Acyl_transferase_dom"/>
</dbReference>
<evidence type="ECO:0000256" key="5">
    <source>
        <dbReference type="ARBA" id="ARBA00048462"/>
    </source>
</evidence>
<dbReference type="InterPro" id="IPR001227">
    <property type="entry name" value="Ac_transferase_dom_sf"/>
</dbReference>
<sequence length="310" mass="32551">MQVLITFPGQGTQRPGMLKDLPADPAVAAVLAEAEEVLQVPAAGMDTPERLQSTVWTQLCLLTSGVAMARCLAAYDARADAVAGLSIGAYAAAVTAGVLSFADALRLVRLRGELMAQAYPAGYGMTAILGLDRNRLAPLVAQVCSPQRPVYLANFNAPTQIVIAGSEAAMAEVSALALAAGAQAAKPVAIHVPSHCPLLDAAAQALQQAMQGVALCAPSLRYFSASKARELRDPRRIADDLALNMATPVRWHETMLLAHANGARLVVEAPPGDVLTRLAQPMFADGMPLACDRTRLDSIVALMRRTRASP</sequence>
<dbReference type="PANTHER" id="PTHR42681">
    <property type="entry name" value="MALONYL-COA-ACYL CARRIER PROTEIN TRANSACYLASE, MITOCHONDRIAL"/>
    <property type="match status" value="1"/>
</dbReference>
<dbReference type="GO" id="GO:0006633">
    <property type="term" value="P:fatty acid biosynthetic process"/>
    <property type="evidence" value="ECO:0007669"/>
    <property type="project" value="TreeGrafter"/>
</dbReference>
<feature type="active site" evidence="7">
    <location>
        <position position="86"/>
    </location>
</feature>
<organism evidence="9 10">
    <name type="scientific">Cupriavidus oxalaticus</name>
    <dbReference type="NCBI Taxonomy" id="96344"/>
    <lineage>
        <taxon>Bacteria</taxon>
        <taxon>Pseudomonadati</taxon>
        <taxon>Pseudomonadota</taxon>
        <taxon>Betaproteobacteria</taxon>
        <taxon>Burkholderiales</taxon>
        <taxon>Burkholderiaceae</taxon>
        <taxon>Cupriavidus</taxon>
    </lineage>
</organism>
<dbReference type="Pfam" id="PF00698">
    <property type="entry name" value="Acyl_transf_1"/>
    <property type="match status" value="1"/>
</dbReference>
<feature type="active site" evidence="7">
    <location>
        <position position="195"/>
    </location>
</feature>
<dbReference type="PANTHER" id="PTHR42681:SF1">
    <property type="entry name" value="MALONYL-COA-ACYL CARRIER PROTEIN TRANSACYLASE, MITOCHONDRIAL"/>
    <property type="match status" value="1"/>
</dbReference>
<evidence type="ECO:0000256" key="2">
    <source>
        <dbReference type="ARBA" id="ARBA00018953"/>
    </source>
</evidence>
<evidence type="ECO:0000313" key="9">
    <source>
        <dbReference type="EMBL" id="QBY53051.1"/>
    </source>
</evidence>
<dbReference type="InterPro" id="IPR050858">
    <property type="entry name" value="Mal-CoA-ACP_Trans/PKS_FabD"/>
</dbReference>
<dbReference type="InterPro" id="IPR017554">
    <property type="entry name" value="Malonate_deCOase_MdcHsu"/>
</dbReference>
<gene>
    <name evidence="9" type="primary">mdcH</name>
    <name evidence="9" type="ORF">E0W60_18155</name>
</gene>
<dbReference type="Gene3D" id="3.30.70.250">
    <property type="entry name" value="Malonyl-CoA ACP transacylase, ACP-binding"/>
    <property type="match status" value="1"/>
</dbReference>
<dbReference type="SMART" id="SM00827">
    <property type="entry name" value="PKS_AT"/>
    <property type="match status" value="1"/>
</dbReference>
<dbReference type="PIRSF" id="PIRSF000446">
    <property type="entry name" value="Mct"/>
    <property type="match status" value="1"/>
</dbReference>
<evidence type="ECO:0000313" key="10">
    <source>
        <dbReference type="Proteomes" id="UP000295294"/>
    </source>
</evidence>
<dbReference type="Proteomes" id="UP000295294">
    <property type="component" value="Chromosome 2"/>
</dbReference>
<keyword evidence="3 6" id="KW-0808">Transferase</keyword>
<dbReference type="InterPro" id="IPR016036">
    <property type="entry name" value="Malonyl_transacylase_ACP-bd"/>
</dbReference>
<dbReference type="KEGG" id="cox:E0W60_18155"/>
<dbReference type="RefSeq" id="WP_135705138.1">
    <property type="nucleotide sequence ID" value="NZ_CP038635.1"/>
</dbReference>
<comment type="catalytic activity">
    <reaction evidence="5 6">
        <text>holo-[ACP] + malonyl-CoA = malonyl-[ACP] + CoA</text>
        <dbReference type="Rhea" id="RHEA:41792"/>
        <dbReference type="Rhea" id="RHEA-COMP:9623"/>
        <dbReference type="Rhea" id="RHEA-COMP:9685"/>
        <dbReference type="ChEBI" id="CHEBI:57287"/>
        <dbReference type="ChEBI" id="CHEBI:57384"/>
        <dbReference type="ChEBI" id="CHEBI:64479"/>
        <dbReference type="ChEBI" id="CHEBI:78449"/>
        <dbReference type="EC" id="2.3.1.39"/>
    </reaction>
</comment>
<dbReference type="OrthoDB" id="9808564at2"/>
<evidence type="ECO:0000259" key="8">
    <source>
        <dbReference type="SMART" id="SM00827"/>
    </source>
</evidence>
<dbReference type="GO" id="GO:0005829">
    <property type="term" value="C:cytosol"/>
    <property type="evidence" value="ECO:0007669"/>
    <property type="project" value="TreeGrafter"/>
</dbReference>
<evidence type="ECO:0000256" key="6">
    <source>
        <dbReference type="PIRNR" id="PIRNR000446"/>
    </source>
</evidence>
<comment type="similarity">
    <text evidence="6">Belongs to the fabD family.</text>
</comment>
<name>A0A4P7LLM6_9BURK</name>
<evidence type="ECO:0000256" key="3">
    <source>
        <dbReference type="ARBA" id="ARBA00022679"/>
    </source>
</evidence>
<dbReference type="InterPro" id="IPR016035">
    <property type="entry name" value="Acyl_Trfase/lysoPLipase"/>
</dbReference>
<evidence type="ECO:0000256" key="1">
    <source>
        <dbReference type="ARBA" id="ARBA00013258"/>
    </source>
</evidence>
<dbReference type="InterPro" id="IPR024925">
    <property type="entry name" value="Malonyl_CoA-ACP_transAc"/>
</dbReference>